<evidence type="ECO:0000256" key="3">
    <source>
        <dbReference type="ARBA" id="ARBA00022448"/>
    </source>
</evidence>
<keyword evidence="5" id="KW-0812">Transmembrane</keyword>
<keyword evidence="7" id="KW-0998">Cell outer membrane</keyword>
<keyword evidence="4" id="KW-1134">Transmembrane beta strand</keyword>
<comment type="caution">
    <text evidence="8">The sequence shown here is derived from an EMBL/GenBank/DDBJ whole genome shotgun (WGS) entry which is preliminary data.</text>
</comment>
<evidence type="ECO:0000256" key="1">
    <source>
        <dbReference type="ARBA" id="ARBA00004442"/>
    </source>
</evidence>
<evidence type="ECO:0000313" key="8">
    <source>
        <dbReference type="EMBL" id="HIX04286.1"/>
    </source>
</evidence>
<evidence type="ECO:0000256" key="4">
    <source>
        <dbReference type="ARBA" id="ARBA00022452"/>
    </source>
</evidence>
<reference evidence="8" key="2">
    <citation type="submission" date="2021-04" db="EMBL/GenBank/DDBJ databases">
        <authorList>
            <person name="Gilroy R."/>
        </authorList>
    </citation>
    <scope>NUCLEOTIDE SEQUENCE</scope>
    <source>
        <strain evidence="8">23274</strain>
    </source>
</reference>
<dbReference type="PANTHER" id="PTHR30026">
    <property type="entry name" value="OUTER MEMBRANE PROTEIN TOLC"/>
    <property type="match status" value="1"/>
</dbReference>
<dbReference type="GO" id="GO:0015562">
    <property type="term" value="F:efflux transmembrane transporter activity"/>
    <property type="evidence" value="ECO:0007669"/>
    <property type="project" value="InterPro"/>
</dbReference>
<evidence type="ECO:0000256" key="6">
    <source>
        <dbReference type="ARBA" id="ARBA00023136"/>
    </source>
</evidence>
<evidence type="ECO:0000256" key="5">
    <source>
        <dbReference type="ARBA" id="ARBA00022692"/>
    </source>
</evidence>
<keyword evidence="3" id="KW-0813">Transport</keyword>
<gene>
    <name evidence="8" type="ORF">H9863_09285</name>
</gene>
<dbReference type="AlphaFoldDB" id="A0A9D2ACD0"/>
<name>A0A9D2ACD0_9BACT</name>
<evidence type="ECO:0000256" key="2">
    <source>
        <dbReference type="ARBA" id="ARBA00007613"/>
    </source>
</evidence>
<evidence type="ECO:0000313" key="9">
    <source>
        <dbReference type="Proteomes" id="UP000824202"/>
    </source>
</evidence>
<evidence type="ECO:0000256" key="7">
    <source>
        <dbReference type="ARBA" id="ARBA00023237"/>
    </source>
</evidence>
<dbReference type="Pfam" id="PF02321">
    <property type="entry name" value="OEP"/>
    <property type="match status" value="1"/>
</dbReference>
<dbReference type="GO" id="GO:0009279">
    <property type="term" value="C:cell outer membrane"/>
    <property type="evidence" value="ECO:0007669"/>
    <property type="project" value="UniProtKB-SubCell"/>
</dbReference>
<dbReference type="SUPFAM" id="SSF56954">
    <property type="entry name" value="Outer membrane efflux proteins (OEP)"/>
    <property type="match status" value="1"/>
</dbReference>
<accession>A0A9D2ACD0</accession>
<dbReference type="InterPro" id="IPR003423">
    <property type="entry name" value="OMP_efflux"/>
</dbReference>
<organism evidence="8 9">
    <name type="scientific">Candidatus Odoribacter faecigallinarum</name>
    <dbReference type="NCBI Taxonomy" id="2838706"/>
    <lineage>
        <taxon>Bacteria</taxon>
        <taxon>Pseudomonadati</taxon>
        <taxon>Bacteroidota</taxon>
        <taxon>Bacteroidia</taxon>
        <taxon>Bacteroidales</taxon>
        <taxon>Odoribacteraceae</taxon>
        <taxon>Odoribacter</taxon>
    </lineage>
</organism>
<sequence>MKEKLIFLILTWGMVSPCLAQLTIEGCYRKAQANYPLIRQYDLIEKTKDYNLANANKSYLPQVTFSAQATYQSDVTEIPIDLERIGITGIEIPTVDKDQYKLSLEVNQTIWDGGAVRSQKEMFRTQAEIEQRNLEVNIYAINDRVNQLYFGILLFNAQIGQNQILQEELQRHCRQVAAYIENGLANASDLDALRVDLLQAKQNEVQLSRTREAYIAMLSQLIGEEISGETEFVKPAALRPLEVEVHRPELAFFDAQIRNWETQDDYVKSGVMPRLGLFVTGGYGKPGLDMLENDFKAYYVAGVRLSWDLGSFYTKKNNREKIQAGIRSVEAQRETFLFNTELDRTQRNAVIDKCLGQLKYDDEIVALRHAIKLASEAKMANGTLSGTDLARDIHAEQAAIQDRILHEMELLLAIYNLKYIINN</sequence>
<protein>
    <submittedName>
        <fullName evidence="8">TolC family protein</fullName>
    </submittedName>
</protein>
<proteinExistence type="inferred from homology"/>
<dbReference type="InterPro" id="IPR051906">
    <property type="entry name" value="TolC-like"/>
</dbReference>
<dbReference type="Gene3D" id="1.20.1600.10">
    <property type="entry name" value="Outer membrane efflux proteins (OEP)"/>
    <property type="match status" value="1"/>
</dbReference>
<dbReference type="PANTHER" id="PTHR30026:SF20">
    <property type="entry name" value="OUTER MEMBRANE PROTEIN TOLC"/>
    <property type="match status" value="1"/>
</dbReference>
<dbReference type="GO" id="GO:1990281">
    <property type="term" value="C:efflux pump complex"/>
    <property type="evidence" value="ECO:0007669"/>
    <property type="project" value="TreeGrafter"/>
</dbReference>
<comment type="similarity">
    <text evidence="2">Belongs to the outer membrane factor (OMF) (TC 1.B.17) family.</text>
</comment>
<dbReference type="Proteomes" id="UP000824202">
    <property type="component" value="Unassembled WGS sequence"/>
</dbReference>
<comment type="subcellular location">
    <subcellularLocation>
        <location evidence="1">Cell outer membrane</location>
    </subcellularLocation>
</comment>
<keyword evidence="6" id="KW-0472">Membrane</keyword>
<dbReference type="EMBL" id="DXFT01000182">
    <property type="protein sequence ID" value="HIX04286.1"/>
    <property type="molecule type" value="Genomic_DNA"/>
</dbReference>
<dbReference type="GO" id="GO:0015288">
    <property type="term" value="F:porin activity"/>
    <property type="evidence" value="ECO:0007669"/>
    <property type="project" value="TreeGrafter"/>
</dbReference>
<reference evidence="8" key="1">
    <citation type="journal article" date="2021" name="PeerJ">
        <title>Extensive microbial diversity within the chicken gut microbiome revealed by metagenomics and culture.</title>
        <authorList>
            <person name="Gilroy R."/>
            <person name="Ravi A."/>
            <person name="Getino M."/>
            <person name="Pursley I."/>
            <person name="Horton D.L."/>
            <person name="Alikhan N.F."/>
            <person name="Baker D."/>
            <person name="Gharbi K."/>
            <person name="Hall N."/>
            <person name="Watson M."/>
            <person name="Adriaenssens E.M."/>
            <person name="Foster-Nyarko E."/>
            <person name="Jarju S."/>
            <person name="Secka A."/>
            <person name="Antonio M."/>
            <person name="Oren A."/>
            <person name="Chaudhuri R.R."/>
            <person name="La Ragione R."/>
            <person name="Hildebrand F."/>
            <person name="Pallen M.J."/>
        </authorList>
    </citation>
    <scope>NUCLEOTIDE SEQUENCE</scope>
    <source>
        <strain evidence="8">23274</strain>
    </source>
</reference>